<evidence type="ECO:0000256" key="2">
    <source>
        <dbReference type="SAM" id="MobiDB-lite"/>
    </source>
</evidence>
<evidence type="ECO:0000313" key="4">
    <source>
        <dbReference type="Proteomes" id="UP001163046"/>
    </source>
</evidence>
<feature type="region of interest" description="Disordered" evidence="2">
    <location>
        <begin position="171"/>
        <end position="237"/>
    </location>
</feature>
<dbReference type="EMBL" id="MU825400">
    <property type="protein sequence ID" value="KAJ7392787.1"/>
    <property type="molecule type" value="Genomic_DNA"/>
</dbReference>
<comment type="caution">
    <text evidence="3">The sequence shown here is derived from an EMBL/GenBank/DDBJ whole genome shotgun (WGS) entry which is preliminary data.</text>
</comment>
<dbReference type="Proteomes" id="UP001163046">
    <property type="component" value="Unassembled WGS sequence"/>
</dbReference>
<gene>
    <name evidence="3" type="ORF">OS493_010446</name>
</gene>
<accession>A0A9X0D9Y9</accession>
<protein>
    <submittedName>
        <fullName evidence="3">Uncharacterized protein</fullName>
    </submittedName>
</protein>
<organism evidence="3 4">
    <name type="scientific">Desmophyllum pertusum</name>
    <dbReference type="NCBI Taxonomy" id="174260"/>
    <lineage>
        <taxon>Eukaryota</taxon>
        <taxon>Metazoa</taxon>
        <taxon>Cnidaria</taxon>
        <taxon>Anthozoa</taxon>
        <taxon>Hexacorallia</taxon>
        <taxon>Scleractinia</taxon>
        <taxon>Caryophylliina</taxon>
        <taxon>Caryophylliidae</taxon>
        <taxon>Desmophyllum</taxon>
    </lineage>
</organism>
<evidence type="ECO:0000313" key="3">
    <source>
        <dbReference type="EMBL" id="KAJ7392787.1"/>
    </source>
</evidence>
<feature type="coiled-coil region" evidence="1">
    <location>
        <begin position="108"/>
        <end position="135"/>
    </location>
</feature>
<dbReference type="OrthoDB" id="9950674at2759"/>
<keyword evidence="1" id="KW-0175">Coiled coil</keyword>
<dbReference type="AlphaFoldDB" id="A0A9X0D9Y9"/>
<evidence type="ECO:0000256" key="1">
    <source>
        <dbReference type="SAM" id="Coils"/>
    </source>
</evidence>
<sequence length="265" mass="28339">MVDLDNVQNDHSIVISSARVLCETVKDFVSKVGTASANSDPQEADEPDSLAQKCTVLNEKLNLLLNTLSIESEALPTPAKEVVSPESTGHAGNGNGKQKVFVPRDALMSRANSLKKALKQIIEHAEQAVDEQNAQTNASTSSLAEAIVTVAASATGEVVTTSTARIEERLEPIQDNEGNILSAGGTSLGDPESDPSSSDNRLLDPDLTPTSWYSSEQRKSPHSRCISRGSAHPFNFEPPIDEKAVCNGRQAHGTVQRLYHLQSVS</sequence>
<name>A0A9X0D9Y9_9CNID</name>
<keyword evidence="4" id="KW-1185">Reference proteome</keyword>
<proteinExistence type="predicted"/>
<feature type="region of interest" description="Disordered" evidence="2">
    <location>
        <begin position="79"/>
        <end position="99"/>
    </location>
</feature>
<reference evidence="3" key="1">
    <citation type="submission" date="2023-01" db="EMBL/GenBank/DDBJ databases">
        <title>Genome assembly of the deep-sea coral Lophelia pertusa.</title>
        <authorList>
            <person name="Herrera S."/>
            <person name="Cordes E."/>
        </authorList>
    </citation>
    <scope>NUCLEOTIDE SEQUENCE</scope>
    <source>
        <strain evidence="3">USNM1676648</strain>
        <tissue evidence="3">Polyp</tissue>
    </source>
</reference>